<feature type="region of interest" description="Disordered" evidence="1">
    <location>
        <begin position="104"/>
        <end position="132"/>
    </location>
</feature>
<evidence type="ECO:0000313" key="4">
    <source>
        <dbReference type="Proteomes" id="UP000053562"/>
    </source>
</evidence>
<dbReference type="Pfam" id="PF09687">
    <property type="entry name" value="PRESAN"/>
    <property type="match status" value="1"/>
</dbReference>
<organism evidence="3 4">
    <name type="scientific">Plasmodium vivax India VII</name>
    <dbReference type="NCBI Taxonomy" id="1077284"/>
    <lineage>
        <taxon>Eukaryota</taxon>
        <taxon>Sar</taxon>
        <taxon>Alveolata</taxon>
        <taxon>Apicomplexa</taxon>
        <taxon>Aconoidasida</taxon>
        <taxon>Haemosporida</taxon>
        <taxon>Plasmodiidae</taxon>
        <taxon>Plasmodium</taxon>
        <taxon>Plasmodium (Plasmodium)</taxon>
    </lineage>
</organism>
<protein>
    <submittedName>
        <fullName evidence="3">Phist protein (Pf-fam-b)</fullName>
    </submittedName>
</protein>
<dbReference type="PANTHER" id="PTHR36193:SF23">
    <property type="entry name" value="PHISTB DOMAIN-CONTAINING RESA-LIKE PROTEIN 1"/>
    <property type="match status" value="1"/>
</dbReference>
<dbReference type="NCBIfam" id="TIGR01639">
    <property type="entry name" value="P_fal_TIGR01639"/>
    <property type="match status" value="1"/>
</dbReference>
<reference evidence="3 4" key="1">
    <citation type="submission" date="2011-08" db="EMBL/GenBank/DDBJ databases">
        <title>The Genome Sequence of Plasmodium vivax India VII.</title>
        <authorList>
            <consortium name="The Broad Institute Genome Sequencing Platform"/>
            <consortium name="The Broad Institute Genome Sequencing Center for Infectious Disease"/>
            <person name="Neafsey D."/>
            <person name="Carlton J."/>
            <person name="Barnwell J."/>
            <person name="Collins W."/>
            <person name="Escalante A."/>
            <person name="Mullikin J."/>
            <person name="Saul A."/>
            <person name="Guigo R."/>
            <person name="Camara F."/>
            <person name="Young S.K."/>
            <person name="Zeng Q."/>
            <person name="Gargeya S."/>
            <person name="Fitzgerald M."/>
            <person name="Haas B."/>
            <person name="Abouelleil A."/>
            <person name="Alvarado L."/>
            <person name="Arachchi H.M."/>
            <person name="Berlin A."/>
            <person name="Brown A."/>
            <person name="Chapman S.B."/>
            <person name="Chen Z."/>
            <person name="Dunbar C."/>
            <person name="Freedman E."/>
            <person name="Gearin G."/>
            <person name="Gellesch M."/>
            <person name="Goldberg J."/>
            <person name="Griggs A."/>
            <person name="Gujja S."/>
            <person name="Heiman D."/>
            <person name="Howarth C."/>
            <person name="Larson L."/>
            <person name="Lui A."/>
            <person name="MacDonald P.J.P."/>
            <person name="Montmayeur A."/>
            <person name="Murphy C."/>
            <person name="Neiman D."/>
            <person name="Pearson M."/>
            <person name="Priest M."/>
            <person name="Roberts A."/>
            <person name="Saif S."/>
            <person name="Shea T."/>
            <person name="Shenoy N."/>
            <person name="Sisk P."/>
            <person name="Stolte C."/>
            <person name="Sykes S."/>
            <person name="Wortman J."/>
            <person name="Nusbaum C."/>
            <person name="Birren B."/>
        </authorList>
    </citation>
    <scope>NUCLEOTIDE SEQUENCE [LARGE SCALE GENOMIC DNA]</scope>
    <source>
        <strain evidence="3 4">India VII</strain>
    </source>
</reference>
<feature type="domain" description="Plasmodium RESA N-terminal" evidence="2">
    <location>
        <begin position="282"/>
        <end position="402"/>
    </location>
</feature>
<sequence length="421" mass="49477">MNIKGGRPFAPSRYITVVIPALLCLFLQNNYAYYGDTTSESQYGSKGCSRMLSETNFRKSKKGNGPHKIANHNRRNDFANTSKNNHGEFNARELIDFLEDSRSSKGDMVKHHKKNKRTSAEMNGKRKKKREQYFEEQEVYDEYNGQNGQYNEESYDDGYRNGSYYGEAYAGNSGNGQTYADERQNNHNYTNEEYYNGEPDMYNGNEEENIPDNDHGNLNSFDNVRRGHSKDGRSPKRDNTNNVISRVNGMGNTQTSEMVNSYETYKNNNKSSQNSDCGILQEDVDAILNNLNDLVHDTDMLNIFVLVNVIERNKFFESLQSLMLYWNDYANASKIPDEYKTKQWLKVYSDMTDELMQRERKFYNKLHHILVNTYGPKKTYVIFIKDVRCTWIKMRQEIERYWKDYLENKARRYVKKNLNRE</sequence>
<feature type="compositionally biased region" description="Basic residues" evidence="1">
    <location>
        <begin position="59"/>
        <end position="73"/>
    </location>
</feature>
<feature type="region of interest" description="Disordered" evidence="1">
    <location>
        <begin position="189"/>
        <end position="249"/>
    </location>
</feature>
<dbReference type="Proteomes" id="UP000053562">
    <property type="component" value="Unassembled WGS sequence"/>
</dbReference>
<name>A0A0J9S470_PLAVI</name>
<dbReference type="AlphaFoldDB" id="A0A0J9S470"/>
<feature type="region of interest" description="Disordered" evidence="1">
    <location>
        <begin position="59"/>
        <end position="85"/>
    </location>
</feature>
<accession>A0A0J9S470</accession>
<feature type="compositionally biased region" description="Low complexity" evidence="1">
    <location>
        <begin position="189"/>
        <end position="198"/>
    </location>
</feature>
<gene>
    <name evidence="3" type="ORF">PVIIG_01583</name>
</gene>
<dbReference type="EMBL" id="KQ234389">
    <property type="protein sequence ID" value="KMZ77614.1"/>
    <property type="molecule type" value="Genomic_DNA"/>
</dbReference>
<proteinExistence type="predicted"/>
<evidence type="ECO:0000256" key="1">
    <source>
        <dbReference type="SAM" id="MobiDB-lite"/>
    </source>
</evidence>
<dbReference type="InterPro" id="IPR006526">
    <property type="entry name" value="Export_prot_PHISTa/b/c"/>
</dbReference>
<dbReference type="PANTHER" id="PTHR36193">
    <property type="entry name" value="PHISTB DOMAIN-CONTAINING RESA-LIKE PROTEIN 1"/>
    <property type="match status" value="1"/>
</dbReference>
<dbReference type="Gene3D" id="6.10.280.180">
    <property type="entry name" value="Plasmodium RESA, N-terminal helical domain"/>
    <property type="match status" value="1"/>
</dbReference>
<evidence type="ECO:0000313" key="3">
    <source>
        <dbReference type="EMBL" id="KMZ77614.1"/>
    </source>
</evidence>
<dbReference type="InterPro" id="IPR044885">
    <property type="entry name" value="PRESA_N_sf"/>
</dbReference>
<evidence type="ECO:0000259" key="2">
    <source>
        <dbReference type="Pfam" id="PF09687"/>
    </source>
</evidence>
<dbReference type="InterPro" id="IPR019111">
    <property type="entry name" value="PRESA_N"/>
</dbReference>
<feature type="compositionally biased region" description="Basic and acidic residues" evidence="1">
    <location>
        <begin position="223"/>
        <end position="239"/>
    </location>
</feature>
<dbReference type="OrthoDB" id="380852at2759"/>
<feature type="compositionally biased region" description="Polar residues" evidence="1">
    <location>
        <begin position="240"/>
        <end position="249"/>
    </location>
</feature>